<keyword evidence="2" id="KW-0012">Acyltransferase</keyword>
<evidence type="ECO:0000259" key="3">
    <source>
        <dbReference type="PROSITE" id="PS51186"/>
    </source>
</evidence>
<keyword evidence="5" id="KW-1185">Reference proteome</keyword>
<evidence type="ECO:0000256" key="2">
    <source>
        <dbReference type="ARBA" id="ARBA00023315"/>
    </source>
</evidence>
<dbReference type="STRING" id="169760.PSTEL_07245"/>
<dbReference type="PROSITE" id="PS51186">
    <property type="entry name" value="GNAT"/>
    <property type="match status" value="1"/>
</dbReference>
<dbReference type="AlphaFoldDB" id="A0A089N2M1"/>
<dbReference type="CDD" id="cd04301">
    <property type="entry name" value="NAT_SF"/>
    <property type="match status" value="1"/>
</dbReference>
<name>A0A089N2M1_9BACL</name>
<organism evidence="4 5">
    <name type="scientific">Paenibacillus stellifer</name>
    <dbReference type="NCBI Taxonomy" id="169760"/>
    <lineage>
        <taxon>Bacteria</taxon>
        <taxon>Bacillati</taxon>
        <taxon>Bacillota</taxon>
        <taxon>Bacilli</taxon>
        <taxon>Bacillales</taxon>
        <taxon>Paenibacillaceae</taxon>
        <taxon>Paenibacillus</taxon>
    </lineage>
</organism>
<dbReference type="Pfam" id="PF00583">
    <property type="entry name" value="Acetyltransf_1"/>
    <property type="match status" value="1"/>
</dbReference>
<dbReference type="SUPFAM" id="SSF55729">
    <property type="entry name" value="Acyl-CoA N-acyltransferases (Nat)"/>
    <property type="match status" value="1"/>
</dbReference>
<dbReference type="InterPro" id="IPR000182">
    <property type="entry name" value="GNAT_dom"/>
</dbReference>
<protein>
    <recommendedName>
        <fullName evidence="3">N-acetyltransferase domain-containing protein</fullName>
    </recommendedName>
</protein>
<dbReference type="EMBL" id="CP009286">
    <property type="protein sequence ID" value="AIQ62929.1"/>
    <property type="molecule type" value="Genomic_DNA"/>
</dbReference>
<dbReference type="InterPro" id="IPR051016">
    <property type="entry name" value="Diverse_Substrate_AcTransf"/>
</dbReference>
<proteinExistence type="predicted"/>
<dbReference type="Proteomes" id="UP000029507">
    <property type="component" value="Chromosome"/>
</dbReference>
<evidence type="ECO:0000256" key="1">
    <source>
        <dbReference type="ARBA" id="ARBA00022679"/>
    </source>
</evidence>
<dbReference type="GO" id="GO:0008080">
    <property type="term" value="F:N-acetyltransferase activity"/>
    <property type="evidence" value="ECO:0007669"/>
    <property type="project" value="TreeGrafter"/>
</dbReference>
<dbReference type="OrthoDB" id="9792929at2"/>
<dbReference type="KEGG" id="pste:PSTEL_07245"/>
<dbReference type="Gene3D" id="3.40.630.30">
    <property type="match status" value="1"/>
</dbReference>
<dbReference type="HOGENOM" id="CLU_013985_34_9_9"/>
<dbReference type="RefSeq" id="WP_038694396.1">
    <property type="nucleotide sequence ID" value="NZ_CP009286.1"/>
</dbReference>
<accession>A0A089N2M1</accession>
<dbReference type="PANTHER" id="PTHR10545:SF29">
    <property type="entry name" value="GH14572P-RELATED"/>
    <property type="match status" value="1"/>
</dbReference>
<keyword evidence="1" id="KW-0808">Transferase</keyword>
<sequence length="158" mass="17957">MGLYTVVKAGLKDLDSIVPLFDSYRTYYGQTSDPEKERRFLEERLRLKESVIFLALQGNTEGAGESKRKAAGFAQLYPSFSSLTMERLWILNDLFIEEEARGTGAGTLLLEEVRRYALETGSKGLTLETHPDNIAAQSLYVKNGYVKDDEFDCYQLFF</sequence>
<dbReference type="InterPro" id="IPR016181">
    <property type="entry name" value="Acyl_CoA_acyltransferase"/>
</dbReference>
<feature type="domain" description="N-acetyltransferase" evidence="3">
    <location>
        <begin position="4"/>
        <end position="158"/>
    </location>
</feature>
<gene>
    <name evidence="4" type="ORF">PSTEL_07245</name>
</gene>
<evidence type="ECO:0000313" key="5">
    <source>
        <dbReference type="Proteomes" id="UP000029507"/>
    </source>
</evidence>
<dbReference type="PANTHER" id="PTHR10545">
    <property type="entry name" value="DIAMINE N-ACETYLTRANSFERASE"/>
    <property type="match status" value="1"/>
</dbReference>
<evidence type="ECO:0000313" key="4">
    <source>
        <dbReference type="EMBL" id="AIQ62929.1"/>
    </source>
</evidence>
<reference evidence="4 5" key="1">
    <citation type="submission" date="2014-08" db="EMBL/GenBank/DDBJ databases">
        <title>Comparative genomics of the Paenibacillus odorifer group.</title>
        <authorList>
            <person name="den Bakker H.C."/>
            <person name="Tsai Y.-C."/>
            <person name="Martin N."/>
            <person name="Korlach J."/>
            <person name="Wiedmann M."/>
        </authorList>
    </citation>
    <scope>NUCLEOTIDE SEQUENCE [LARGE SCALE GENOMIC DNA]</scope>
    <source>
        <strain evidence="4 5">DSM 14472</strain>
    </source>
</reference>